<evidence type="ECO:0000256" key="3">
    <source>
        <dbReference type="ARBA" id="ARBA00022530"/>
    </source>
</evidence>
<keyword evidence="4" id="KW-0732">Signal</keyword>
<proteinExistence type="predicted"/>
<dbReference type="PROSITE" id="PS50871">
    <property type="entry name" value="C1Q"/>
    <property type="match status" value="1"/>
</dbReference>
<keyword evidence="6" id="KW-0325">Glycoprotein</keyword>
<reference evidence="9" key="1">
    <citation type="submission" date="2025-08" db="UniProtKB">
        <authorList>
            <consortium name="Ensembl"/>
        </authorList>
    </citation>
    <scope>IDENTIFICATION</scope>
</reference>
<evidence type="ECO:0000256" key="2">
    <source>
        <dbReference type="ARBA" id="ARBA00022525"/>
    </source>
</evidence>
<accession>A0A673H055</accession>
<keyword evidence="3" id="KW-0272">Extracellular matrix</keyword>
<dbReference type="InterPro" id="IPR001073">
    <property type="entry name" value="C1q_dom"/>
</dbReference>
<gene>
    <name evidence="9" type="primary">otol1b</name>
</gene>
<evidence type="ECO:0000256" key="4">
    <source>
        <dbReference type="ARBA" id="ARBA00022729"/>
    </source>
</evidence>
<evidence type="ECO:0000256" key="6">
    <source>
        <dbReference type="ARBA" id="ARBA00023180"/>
    </source>
</evidence>
<protein>
    <submittedName>
        <fullName evidence="9">Inner ear-specific collagen-like</fullName>
    </submittedName>
</protein>
<dbReference type="Gene3D" id="2.60.120.40">
    <property type="match status" value="1"/>
</dbReference>
<dbReference type="SUPFAM" id="SSF49842">
    <property type="entry name" value="TNF-like"/>
    <property type="match status" value="1"/>
</dbReference>
<dbReference type="FunFam" id="2.60.120.40:FF:000001">
    <property type="entry name" value="Complement C1q B chain"/>
    <property type="match status" value="1"/>
</dbReference>
<keyword evidence="2" id="KW-0964">Secreted</keyword>
<dbReference type="GO" id="GO:0005581">
    <property type="term" value="C:collagen trimer"/>
    <property type="evidence" value="ECO:0007669"/>
    <property type="project" value="UniProtKB-KW"/>
</dbReference>
<reference evidence="9" key="2">
    <citation type="submission" date="2025-09" db="UniProtKB">
        <authorList>
            <consortium name="Ensembl"/>
        </authorList>
    </citation>
    <scope>IDENTIFICATION</scope>
</reference>
<feature type="compositionally biased region" description="Basic and acidic residues" evidence="7">
    <location>
        <begin position="269"/>
        <end position="278"/>
    </location>
</feature>
<dbReference type="PANTHER" id="PTHR15427">
    <property type="entry name" value="EMILIN ELASTIN MICROFIBRIL INTERFACE-LOCATED PROTEIN ELASTIN MICROFIBRIL INTERFACER"/>
    <property type="match status" value="1"/>
</dbReference>
<dbReference type="SMART" id="SM00110">
    <property type="entry name" value="C1Q"/>
    <property type="match status" value="1"/>
</dbReference>
<dbReference type="Pfam" id="PF00386">
    <property type="entry name" value="C1q"/>
    <property type="match status" value="1"/>
</dbReference>
<evidence type="ECO:0000259" key="8">
    <source>
        <dbReference type="PROSITE" id="PS50871"/>
    </source>
</evidence>
<feature type="domain" description="C1q" evidence="8">
    <location>
        <begin position="376"/>
        <end position="510"/>
    </location>
</feature>
<organism evidence="9 10">
    <name type="scientific">Sinocyclocheilus rhinocerous</name>
    <dbReference type="NCBI Taxonomy" id="307959"/>
    <lineage>
        <taxon>Eukaryota</taxon>
        <taxon>Metazoa</taxon>
        <taxon>Chordata</taxon>
        <taxon>Craniata</taxon>
        <taxon>Vertebrata</taxon>
        <taxon>Euteleostomi</taxon>
        <taxon>Actinopterygii</taxon>
        <taxon>Neopterygii</taxon>
        <taxon>Teleostei</taxon>
        <taxon>Ostariophysi</taxon>
        <taxon>Cypriniformes</taxon>
        <taxon>Cyprinidae</taxon>
        <taxon>Cyprininae</taxon>
        <taxon>Sinocyclocheilus</taxon>
    </lineage>
</organism>
<dbReference type="Pfam" id="PF01391">
    <property type="entry name" value="Collagen"/>
    <property type="match status" value="2"/>
</dbReference>
<dbReference type="PANTHER" id="PTHR15427:SF51">
    <property type="entry name" value="OTOLIN 1"/>
    <property type="match status" value="1"/>
</dbReference>
<dbReference type="Ensembl" id="ENSSRHT00000019975.1">
    <property type="protein sequence ID" value="ENSSRHP00000019355.1"/>
    <property type="gene ID" value="ENSSRHG00000010438.1"/>
</dbReference>
<dbReference type="PRINTS" id="PR00007">
    <property type="entry name" value="COMPLEMNTC1Q"/>
</dbReference>
<keyword evidence="10" id="KW-1185">Reference proteome</keyword>
<feature type="compositionally biased region" description="Basic and acidic residues" evidence="7">
    <location>
        <begin position="350"/>
        <end position="365"/>
    </location>
</feature>
<evidence type="ECO:0000313" key="9">
    <source>
        <dbReference type="Ensembl" id="ENSSRHP00000019355.1"/>
    </source>
</evidence>
<comment type="subcellular location">
    <subcellularLocation>
        <location evidence="1">Secreted</location>
        <location evidence="1">Extracellular space</location>
        <location evidence="1">Extracellular matrix</location>
    </subcellularLocation>
</comment>
<evidence type="ECO:0000256" key="1">
    <source>
        <dbReference type="ARBA" id="ARBA00004498"/>
    </source>
</evidence>
<evidence type="ECO:0000256" key="7">
    <source>
        <dbReference type="SAM" id="MobiDB-lite"/>
    </source>
</evidence>
<dbReference type="InterPro" id="IPR008160">
    <property type="entry name" value="Collagen"/>
</dbReference>
<sequence length="510" mass="54257">VTQYYNYTLDYNECYFNFCECCPPEKGPQGFKGDIGLIFITVIALTFITSCDTIKPTQRPKYQYTKKPPREVVQTTLYVGKPTVTARIVDYTKTRERFPVHVTESTTVPADSYIDYPTDTTTSPTTAKDNYTLDYNECYFNFCECCPPEKGPQGFKGDIGLAGPPGEKGVPGPKGTPGPIGPKGFTGPKGDKGEKGDQGNIGFTGSPGIQGKAGMKGEMGIKGEKGAAGLPGFKGSKGEKGDPNLNVSKGDQGEPGKDGPPGPQGMTGEKGEKGDRGECGLLGDRGQKGEPGDPGPPGVRGDPGPSGQHGMHGTPGSAGERGVPGVPGAKGEPGARGPAGVKGIRGLRGMKGDHGPQGKRGDRGLRGLKGSMGQSGPRLRSAFSVGLYPSKSFPPSGFPVRFDKVFYNGENHYDIVTSKFNCTYSGVYVFSYQITVRNKPLRASLVVNGVRKVRSRDTLQGQDIDQASNLVILKLDVGDEVWVETLRDWNGVYSSSEDDSTFSGFLLYPD</sequence>
<evidence type="ECO:0000256" key="5">
    <source>
        <dbReference type="ARBA" id="ARBA00023119"/>
    </source>
</evidence>
<feature type="compositionally biased region" description="Low complexity" evidence="7">
    <location>
        <begin position="164"/>
        <end position="173"/>
    </location>
</feature>
<dbReference type="InterPro" id="IPR050392">
    <property type="entry name" value="Collagen/C1q_domain"/>
</dbReference>
<name>A0A673H055_9TELE</name>
<dbReference type="AlphaFoldDB" id="A0A673H055"/>
<dbReference type="Proteomes" id="UP000472270">
    <property type="component" value="Unassembled WGS sequence"/>
</dbReference>
<dbReference type="InterPro" id="IPR008983">
    <property type="entry name" value="Tumour_necrosis_fac-like_dom"/>
</dbReference>
<evidence type="ECO:0000313" key="10">
    <source>
        <dbReference type="Proteomes" id="UP000472270"/>
    </source>
</evidence>
<keyword evidence="5" id="KW-0176">Collagen</keyword>
<feature type="region of interest" description="Disordered" evidence="7">
    <location>
        <begin position="157"/>
        <end position="377"/>
    </location>
</feature>